<dbReference type="Pfam" id="PF13547">
    <property type="entry name" value="GTA_TIM"/>
    <property type="match status" value="1"/>
</dbReference>
<accession>A0ABY7YYS9</accession>
<evidence type="ECO:0000259" key="3">
    <source>
        <dbReference type="Pfam" id="PF23666"/>
    </source>
</evidence>
<dbReference type="Pfam" id="PF13550">
    <property type="entry name" value="Phage-tail_3"/>
    <property type="match status" value="1"/>
</dbReference>
<keyword evidence="5" id="KW-1185">Reference proteome</keyword>
<dbReference type="Proteomes" id="UP001222118">
    <property type="component" value="Chromosome"/>
</dbReference>
<organism evidence="4 5">
    <name type="scientific">Devosia rhodophyticola</name>
    <dbReference type="NCBI Taxonomy" id="3026423"/>
    <lineage>
        <taxon>Bacteria</taxon>
        <taxon>Pseudomonadati</taxon>
        <taxon>Pseudomonadota</taxon>
        <taxon>Alphaproteobacteria</taxon>
        <taxon>Hyphomicrobiales</taxon>
        <taxon>Devosiaceae</taxon>
        <taxon>Devosia</taxon>
    </lineage>
</organism>
<evidence type="ECO:0000313" key="5">
    <source>
        <dbReference type="Proteomes" id="UP001222118"/>
    </source>
</evidence>
<dbReference type="InterPro" id="IPR032876">
    <property type="entry name" value="J_dom"/>
</dbReference>
<feature type="domain" description="GTA TIM-barrel-like" evidence="1">
    <location>
        <begin position="405"/>
        <end position="691"/>
    </location>
</feature>
<evidence type="ECO:0000313" key="4">
    <source>
        <dbReference type="EMBL" id="WDR06392.1"/>
    </source>
</evidence>
<reference evidence="4 5" key="1">
    <citation type="submission" date="2023-02" db="EMBL/GenBank/DDBJ databases">
        <title>Devosia chondri sp. nov., isolated from the phycosphere of marine algae.</title>
        <authorList>
            <person name="Kim J.M."/>
            <person name="Lee J.K."/>
            <person name="Choi B.J."/>
            <person name="Bayburt H."/>
            <person name="Jeon C.O."/>
        </authorList>
    </citation>
    <scope>NUCLEOTIDE SEQUENCE [LARGE SCALE GENOMIC DNA]</scope>
    <source>
        <strain evidence="4 5">G2-5</strain>
    </source>
</reference>
<sequence length="1246" mass="131327">MATLALSLAGQVVGGLVGGPIGATIGRALGALAGSAVDSAIFGSEPVKTRGNDVRLQGSSEGGAIPRLYGWNRVSGNIIWARELELLEVAGSGAKGFGDQSDEDEVGGSFAVAFGEGEVQVLGRIWADGQLLDPEGLTYRFYNGSNNQLPDSLIEATQGTGAAPAYRGMCYIVFEQLPLSRFGNRIPQFSVELCRALGTLEPMIKAVTVIPGATEFGYDPAPRLQLLGPGETRGENSHVLASQSDWTVSIDQLQALCPNLEHVALVVAWFGDDLRCANCTIGPRVEDNSRVIDAVNWSVAGLGRSEVPMVTRHDGGAAYGGTPSDSAVLAAIADLKARGIKVTLYPIVLMDIASDNSLTDPYSGGSGQPSYPWRGRITCDPAPGRAGTPDKLSAVGAQIAAFSARYQQMIVHYAQLSVAAGGVDALLIGSEMVGMTTVRGAGNSFPFVAALTALASDVRAIVGTGTKLTYAADWSEYGGYQPDGEKFFHLDPLWASANIDAVGIDNYMPLADWRDGENHADAVYANSAYDLDYLTSNIAGGEGYDWYYASDADRLSGVRTSISDGAGEPWIWRFKDIANWWGQPHHNRPGGVREAMSTDWVPGGKPVWFTELGCGAVDKGANQPNKFADPKSAESGLPYFSNGNADPLMQRQFLRAQQQFWRDPANNPAGMVDIDRLYLWTWDARPFPAFPGLLDVWADGANYVTGHWLTGRLGGVAADELIRAIAGDYGVLPDRVAVNGPFLQGYQLAGAGNCRDALEPVLSACGLGVRSSATGLVIEPAGQRANIAIDPDRLATTDKPTLARRRGDPGEAVNRLALSYVDRDHDYLSAEVSAVRNDAGVLVGQSSALVLDVGSARVVAERQLAGLGQEIETVNLALPPSRAAVEIGDMLAMGGDAPLQITEIRDGDVRTITARSLPNPGGIKVLAALPRQTNRAPMARAMPLVTIAQLPPAPDAPTKQRLAVAAFANPWPGTVSVVDAASGVQLVQLSRRGGVGVTIAPLAGGPTQVWDRGNVLTLRLYAGHPASLAPATVLAGGNRLALENDAGQWEVIGFAGAELIAPQTYALTQLLRGLQGSDAAIGTVSAGNRVLLLDSRTTILASDNSWLEGEHELRVYGGAADITGTQLTVTGQSEAVLPLSPVHLQARRDAGTGDIVCRWVRRSRADDNGWVAADAPLVLVPEAYQLSVSLGGVVKRTVECGAAEWTYALADQISDFGSAPDNFDFVVSQIDPVFGPGHAGLGEFDG</sequence>
<dbReference type="SUPFAM" id="SSF51445">
    <property type="entry name" value="(Trans)glycosidases"/>
    <property type="match status" value="1"/>
</dbReference>
<dbReference type="EMBL" id="CP118247">
    <property type="protein sequence ID" value="WDR06392.1"/>
    <property type="molecule type" value="Genomic_DNA"/>
</dbReference>
<evidence type="ECO:0000259" key="1">
    <source>
        <dbReference type="Pfam" id="PF13547"/>
    </source>
</evidence>
<dbReference type="Pfam" id="PF23666">
    <property type="entry name" value="Rcc01698_C"/>
    <property type="match status" value="1"/>
</dbReference>
<dbReference type="RefSeq" id="WP_282211906.1">
    <property type="nucleotide sequence ID" value="NZ_CP118247.1"/>
</dbReference>
<proteinExistence type="predicted"/>
<dbReference type="InterPro" id="IPR017853">
    <property type="entry name" value="GH"/>
</dbReference>
<evidence type="ECO:0000259" key="2">
    <source>
        <dbReference type="Pfam" id="PF13550"/>
    </source>
</evidence>
<feature type="domain" description="Rcc01698-like C-terminal" evidence="3">
    <location>
        <begin position="995"/>
        <end position="1090"/>
    </location>
</feature>
<dbReference type="InterPro" id="IPR056490">
    <property type="entry name" value="Rcc01698_C"/>
</dbReference>
<dbReference type="InterPro" id="IPR025195">
    <property type="entry name" value="GTA_TIM_dom"/>
</dbReference>
<gene>
    <name evidence="4" type="ORF">PSQ90_02680</name>
</gene>
<protein>
    <submittedName>
        <fullName evidence="4">Glycoside hydrolase TIM-barrel-like domain-containing protein</fullName>
    </submittedName>
</protein>
<feature type="domain" description="Tip attachment protein J" evidence="2">
    <location>
        <begin position="753"/>
        <end position="904"/>
    </location>
</feature>
<dbReference type="CDD" id="cd19607">
    <property type="entry name" value="GTA_TIM-barrel-like"/>
    <property type="match status" value="1"/>
</dbReference>
<dbReference type="Gene3D" id="3.20.20.80">
    <property type="entry name" value="Glycosidases"/>
    <property type="match status" value="1"/>
</dbReference>
<name>A0ABY7YYS9_9HYPH</name>